<keyword evidence="5 6" id="KW-0472">Membrane</keyword>
<evidence type="ECO:0008006" key="9">
    <source>
        <dbReference type="Google" id="ProtNLM"/>
    </source>
</evidence>
<feature type="transmembrane region" description="Helical" evidence="6">
    <location>
        <begin position="46"/>
        <end position="66"/>
    </location>
</feature>
<dbReference type="HOGENOM" id="CLU_1078033_0_0_1"/>
<dbReference type="InterPro" id="IPR002293">
    <property type="entry name" value="AA/rel_permease1"/>
</dbReference>
<evidence type="ECO:0000256" key="5">
    <source>
        <dbReference type="ARBA" id="ARBA00023136"/>
    </source>
</evidence>
<dbReference type="STRING" id="660122.C7ZMX4"/>
<name>C7ZMX4_FUSV7</name>
<dbReference type="EMBL" id="GG698959">
    <property type="protein sequence ID" value="EEU34658.1"/>
    <property type="molecule type" value="Genomic_DNA"/>
</dbReference>
<dbReference type="RefSeq" id="XP_003040371.1">
    <property type="nucleotide sequence ID" value="XM_003040325.1"/>
</dbReference>
<feature type="transmembrane region" description="Helical" evidence="6">
    <location>
        <begin position="168"/>
        <end position="186"/>
    </location>
</feature>
<keyword evidence="2" id="KW-0813">Transport</keyword>
<dbReference type="Gene3D" id="1.20.1740.10">
    <property type="entry name" value="Amino acid/polyamine transporter I"/>
    <property type="match status" value="1"/>
</dbReference>
<dbReference type="PANTHER" id="PTHR45649">
    <property type="entry name" value="AMINO-ACID PERMEASE BAT1"/>
    <property type="match status" value="1"/>
</dbReference>
<feature type="transmembrane region" description="Helical" evidence="6">
    <location>
        <begin position="72"/>
        <end position="94"/>
    </location>
</feature>
<dbReference type="KEGG" id="nhe:NECHADRAFT_34844"/>
<proteinExistence type="predicted"/>
<dbReference type="Pfam" id="PF13520">
    <property type="entry name" value="AA_permease_2"/>
    <property type="match status" value="1"/>
</dbReference>
<dbReference type="InParanoid" id="C7ZMX4"/>
<comment type="subcellular location">
    <subcellularLocation>
        <location evidence="1">Membrane</location>
        <topology evidence="1">Multi-pass membrane protein</topology>
    </subcellularLocation>
</comment>
<evidence type="ECO:0000313" key="7">
    <source>
        <dbReference type="EMBL" id="EEU34658.1"/>
    </source>
</evidence>
<dbReference type="OrthoDB" id="4476201at2759"/>
<dbReference type="OMA" id="ESPICVC"/>
<dbReference type="Proteomes" id="UP000005206">
    <property type="component" value="Chromosome 3"/>
</dbReference>
<dbReference type="GO" id="GO:0022857">
    <property type="term" value="F:transmembrane transporter activity"/>
    <property type="evidence" value="ECO:0007669"/>
    <property type="project" value="InterPro"/>
</dbReference>
<sequence>MADLPKKYLDPEAREDHHVDEQEDGTIEALGYGVSYRRVLKTIANVCWVLSLTSPAGAILVVSSYLVTYGGFFGLVWGWIIPSFLLLPQVLAVGELCSSMPVNGATYWWTAALAPPSMSRSLSFISGCTTVVSLFTAVASFAYACSSILVTCAFITGSGWMPNQAQQMGVAMGIVVIWVIGMSMQLDKVGNCSSSADAGVRDRPPRRTCSQRRLVCIRSQCLWLIYKLFELGSGCCCAYDMVRCRLDQLCLDSPSVHG</sequence>
<keyword evidence="4 6" id="KW-1133">Transmembrane helix</keyword>
<dbReference type="eggNOG" id="KOG1289">
    <property type="taxonomic scope" value="Eukaryota"/>
</dbReference>
<evidence type="ECO:0000313" key="8">
    <source>
        <dbReference type="Proteomes" id="UP000005206"/>
    </source>
</evidence>
<dbReference type="PANTHER" id="PTHR45649:SF6">
    <property type="entry name" value="GABA-SPECIFIC PERMEASE"/>
    <property type="match status" value="1"/>
</dbReference>
<keyword evidence="3 6" id="KW-0812">Transmembrane</keyword>
<accession>C7ZMX4</accession>
<organism evidence="7 8">
    <name type="scientific">Fusarium vanettenii (strain ATCC MYA-4622 / CBS 123669 / FGSC 9596 / NRRL 45880 / 77-13-4)</name>
    <name type="common">Fusarium solani subsp. pisi</name>
    <dbReference type="NCBI Taxonomy" id="660122"/>
    <lineage>
        <taxon>Eukaryota</taxon>
        <taxon>Fungi</taxon>
        <taxon>Dikarya</taxon>
        <taxon>Ascomycota</taxon>
        <taxon>Pezizomycotina</taxon>
        <taxon>Sordariomycetes</taxon>
        <taxon>Hypocreomycetidae</taxon>
        <taxon>Hypocreales</taxon>
        <taxon>Nectriaceae</taxon>
        <taxon>Fusarium</taxon>
        <taxon>Fusarium solani species complex</taxon>
        <taxon>Fusarium vanettenii</taxon>
    </lineage>
</organism>
<dbReference type="VEuPathDB" id="FungiDB:NECHADRAFT_34844"/>
<dbReference type="AlphaFoldDB" id="C7ZMX4"/>
<dbReference type="GeneID" id="9678798"/>
<feature type="transmembrane region" description="Helical" evidence="6">
    <location>
        <begin position="131"/>
        <end position="156"/>
    </location>
</feature>
<evidence type="ECO:0000256" key="6">
    <source>
        <dbReference type="SAM" id="Phobius"/>
    </source>
</evidence>
<evidence type="ECO:0000256" key="4">
    <source>
        <dbReference type="ARBA" id="ARBA00022989"/>
    </source>
</evidence>
<evidence type="ECO:0000256" key="1">
    <source>
        <dbReference type="ARBA" id="ARBA00004141"/>
    </source>
</evidence>
<evidence type="ECO:0000256" key="3">
    <source>
        <dbReference type="ARBA" id="ARBA00022692"/>
    </source>
</evidence>
<evidence type="ECO:0000256" key="2">
    <source>
        <dbReference type="ARBA" id="ARBA00022448"/>
    </source>
</evidence>
<keyword evidence="8" id="KW-1185">Reference proteome</keyword>
<dbReference type="GO" id="GO:0016020">
    <property type="term" value="C:membrane"/>
    <property type="evidence" value="ECO:0007669"/>
    <property type="project" value="UniProtKB-SubCell"/>
</dbReference>
<protein>
    <recommendedName>
        <fullName evidence="9">Amino acid permease/ SLC12A domain-containing protein</fullName>
    </recommendedName>
</protein>
<reference evidence="7 8" key="1">
    <citation type="journal article" date="2009" name="PLoS Genet.">
        <title>The genome of Nectria haematococca: contribution of supernumerary chromosomes to gene expansion.</title>
        <authorList>
            <person name="Coleman J.J."/>
            <person name="Rounsley S.D."/>
            <person name="Rodriguez-Carres M."/>
            <person name="Kuo A."/>
            <person name="Wasmann C.C."/>
            <person name="Grimwood J."/>
            <person name="Schmutz J."/>
            <person name="Taga M."/>
            <person name="White G.J."/>
            <person name="Zhou S."/>
            <person name="Schwartz D.C."/>
            <person name="Freitag M."/>
            <person name="Ma L.J."/>
            <person name="Danchin E.G."/>
            <person name="Henrissat B."/>
            <person name="Coutinho P.M."/>
            <person name="Nelson D.R."/>
            <person name="Straney D."/>
            <person name="Napoli C.A."/>
            <person name="Barker B.M."/>
            <person name="Gribskov M."/>
            <person name="Rep M."/>
            <person name="Kroken S."/>
            <person name="Molnar I."/>
            <person name="Rensing C."/>
            <person name="Kennell J.C."/>
            <person name="Zamora J."/>
            <person name="Farman M.L."/>
            <person name="Selker E.U."/>
            <person name="Salamov A."/>
            <person name="Shapiro H."/>
            <person name="Pangilinan J."/>
            <person name="Lindquist E."/>
            <person name="Lamers C."/>
            <person name="Grigoriev I.V."/>
            <person name="Geiser D.M."/>
            <person name="Covert S.F."/>
            <person name="Temporini E."/>
            <person name="Vanetten H.D."/>
        </authorList>
    </citation>
    <scope>NUCLEOTIDE SEQUENCE [LARGE SCALE GENOMIC DNA]</scope>
    <source>
        <strain evidence="8">ATCC MYA-4622 / CBS 123669 / FGSC 9596 / NRRL 45880 / 77-13-4</strain>
    </source>
</reference>
<gene>
    <name evidence="7" type="ORF">NECHADRAFT_34844</name>
</gene>